<sequence>MIQNNSFCPVHMNKQITHICIANHKCQRKVCGVCKHEKYANKNEIILLEDFCERLKTKANSLIQNDQDSAFISLRMSYKLMLGQIEKQIKAILEEFNQQIILMFDEIKKINDYLLEISQIDDNRVHECSQTDLINFIEIISGQYLDLQNQKIESKINLLKSTKQNADNEFSNFYHKLVNILSELKGCKKSKFEIIQEDIWQIGVFEEKGIQRFYDNLQKTKFIVEYTSMGQIKYIKDGICLKIENVTDSKRKKDIIRNLEQIQHLKFEGQYRNGLRFGKWNYIWKGLNLTMGGYYDNQGQKKGMWMELFENYWEKSQITFQGIYKNGQRFDKWDYKYLNETVGGGVYDEFGIKNGCWIELYEKFNSDCQVKFEGKYYNGQKVQKWDIILNGNIIGGGKYDENETKQGAWIDLFDNFSNRSEVTEIGEYQNGYRFGKWQIVYSSQQMFKYYYFLKWWRKL</sequence>
<keyword evidence="2" id="KW-1185">Reference proteome</keyword>
<protein>
    <submittedName>
        <fullName evidence="1">Uncharacterized protein</fullName>
    </submittedName>
</protein>
<dbReference type="EMBL" id="CAJJDN010000084">
    <property type="protein sequence ID" value="CAD8105187.1"/>
    <property type="molecule type" value="Genomic_DNA"/>
</dbReference>
<name>A0A8S1PP88_9CILI</name>
<dbReference type="PANTHER" id="PTHR33706">
    <property type="entry name" value="MORN VARIANT REPEAT PROTEIN"/>
    <property type="match status" value="1"/>
</dbReference>
<gene>
    <name evidence="1" type="ORF">PSON_ATCC_30995.1.T0840012</name>
</gene>
<dbReference type="AlphaFoldDB" id="A0A8S1PP88"/>
<accession>A0A8S1PP88</accession>
<dbReference type="Proteomes" id="UP000692954">
    <property type="component" value="Unassembled WGS sequence"/>
</dbReference>
<dbReference type="PANTHER" id="PTHR33706:SF1">
    <property type="entry name" value="TPR REPEAT PROTEIN"/>
    <property type="match status" value="1"/>
</dbReference>
<reference evidence="1" key="1">
    <citation type="submission" date="2021-01" db="EMBL/GenBank/DDBJ databases">
        <authorList>
            <consortium name="Genoscope - CEA"/>
            <person name="William W."/>
        </authorList>
    </citation>
    <scope>NUCLEOTIDE SEQUENCE</scope>
</reference>
<evidence type="ECO:0000313" key="1">
    <source>
        <dbReference type="EMBL" id="CAD8105187.1"/>
    </source>
</evidence>
<proteinExistence type="predicted"/>
<comment type="caution">
    <text evidence="1">The sequence shown here is derived from an EMBL/GenBank/DDBJ whole genome shotgun (WGS) entry which is preliminary data.</text>
</comment>
<organism evidence="1 2">
    <name type="scientific">Paramecium sonneborni</name>
    <dbReference type="NCBI Taxonomy" id="65129"/>
    <lineage>
        <taxon>Eukaryota</taxon>
        <taxon>Sar</taxon>
        <taxon>Alveolata</taxon>
        <taxon>Ciliophora</taxon>
        <taxon>Intramacronucleata</taxon>
        <taxon>Oligohymenophorea</taxon>
        <taxon>Peniculida</taxon>
        <taxon>Parameciidae</taxon>
        <taxon>Paramecium</taxon>
    </lineage>
</organism>
<evidence type="ECO:0000313" key="2">
    <source>
        <dbReference type="Proteomes" id="UP000692954"/>
    </source>
</evidence>